<dbReference type="AlphaFoldDB" id="A0A9P1KL95"/>
<accession>A0A9P1KL95</accession>
<proteinExistence type="predicted"/>
<name>A0A9P1KL95_9CYAN</name>
<dbReference type="InterPro" id="IPR041049">
    <property type="entry name" value="DUF5615"/>
</dbReference>
<dbReference type="Pfam" id="PF18480">
    <property type="entry name" value="DUF5615"/>
    <property type="match status" value="1"/>
</dbReference>
<keyword evidence="3" id="KW-1185">Reference proteome</keyword>
<protein>
    <recommendedName>
        <fullName evidence="1">DUF5615 domain-containing protein</fullName>
    </recommendedName>
</protein>
<feature type="domain" description="DUF5615" evidence="1">
    <location>
        <begin position="3"/>
        <end position="93"/>
    </location>
</feature>
<reference evidence="2 3" key="1">
    <citation type="submission" date="2014-02" db="EMBL/GenBank/DDBJ databases">
        <authorList>
            <person name="Genoscope - CEA"/>
        </authorList>
    </citation>
    <scope>NUCLEOTIDE SEQUENCE [LARGE SCALE GENOMIC DNA]</scope>
    <source>
        <strain evidence="2 3">PCC 8005</strain>
    </source>
</reference>
<evidence type="ECO:0000259" key="1">
    <source>
        <dbReference type="Pfam" id="PF18480"/>
    </source>
</evidence>
<evidence type="ECO:0000313" key="3">
    <source>
        <dbReference type="Proteomes" id="UP000032946"/>
    </source>
</evidence>
<evidence type="ECO:0000313" key="2">
    <source>
        <dbReference type="EMBL" id="CDM98061.1"/>
    </source>
</evidence>
<organism evidence="2 3">
    <name type="scientific">Limnospira indica PCC 8005</name>
    <dbReference type="NCBI Taxonomy" id="376219"/>
    <lineage>
        <taxon>Bacteria</taxon>
        <taxon>Bacillati</taxon>
        <taxon>Cyanobacteriota</taxon>
        <taxon>Cyanophyceae</taxon>
        <taxon>Oscillatoriophycideae</taxon>
        <taxon>Oscillatoriales</taxon>
        <taxon>Sirenicapillariaceae</taxon>
        <taxon>Limnospira</taxon>
    </lineage>
</organism>
<sequence>MRYLFPESTHVYQIGLEKSGDREVWDYAKHHKFIIVTKDSDYNELLTLMGFPPKIIWIRRGNCSTTDIEAILRTHAAHIQTLISDSTLGILTLY</sequence>
<dbReference type="Proteomes" id="UP000032946">
    <property type="component" value="Chromosome"/>
</dbReference>
<gene>
    <name evidence="2" type="ORF">ARTHRO_60662</name>
</gene>
<dbReference type="EMBL" id="FO818640">
    <property type="protein sequence ID" value="CDM98061.1"/>
    <property type="molecule type" value="Genomic_DNA"/>
</dbReference>